<dbReference type="GO" id="GO:0004842">
    <property type="term" value="F:ubiquitin-protein transferase activity"/>
    <property type="evidence" value="ECO:0007669"/>
    <property type="project" value="TreeGrafter"/>
</dbReference>
<protein>
    <submittedName>
        <fullName evidence="6">Uncharacterized protein</fullName>
    </submittedName>
</protein>
<evidence type="ECO:0000256" key="4">
    <source>
        <dbReference type="SAM" id="MobiDB-lite"/>
    </source>
</evidence>
<evidence type="ECO:0000313" key="6">
    <source>
        <dbReference type="EMBL" id="KAJ8432921.1"/>
    </source>
</evidence>
<comment type="caution">
    <text evidence="6">The sequence shown here is derived from an EMBL/GenBank/DDBJ whole genome shotgun (WGS) entry which is preliminary data.</text>
</comment>
<organism evidence="6 7">
    <name type="scientific">Carnegiea gigantea</name>
    <dbReference type="NCBI Taxonomy" id="171969"/>
    <lineage>
        <taxon>Eukaryota</taxon>
        <taxon>Viridiplantae</taxon>
        <taxon>Streptophyta</taxon>
        <taxon>Embryophyta</taxon>
        <taxon>Tracheophyta</taxon>
        <taxon>Spermatophyta</taxon>
        <taxon>Magnoliopsida</taxon>
        <taxon>eudicotyledons</taxon>
        <taxon>Gunneridae</taxon>
        <taxon>Pentapetalae</taxon>
        <taxon>Caryophyllales</taxon>
        <taxon>Cactineae</taxon>
        <taxon>Cactaceae</taxon>
        <taxon>Cactoideae</taxon>
        <taxon>Echinocereeae</taxon>
        <taxon>Carnegiea</taxon>
    </lineage>
</organism>
<feature type="region of interest" description="Disordered" evidence="4">
    <location>
        <begin position="129"/>
        <end position="217"/>
    </location>
</feature>
<keyword evidence="7" id="KW-1185">Reference proteome</keyword>
<dbReference type="PROSITE" id="PS50088">
    <property type="entry name" value="ANK_REPEAT"/>
    <property type="match status" value="2"/>
</dbReference>
<name>A0A9Q1JXX0_9CARY</name>
<feature type="compositionally biased region" description="Acidic residues" evidence="4">
    <location>
        <begin position="208"/>
        <end position="217"/>
    </location>
</feature>
<dbReference type="PANTHER" id="PTHR24171">
    <property type="entry name" value="ANKYRIN REPEAT DOMAIN-CONTAINING PROTEIN 39-RELATED"/>
    <property type="match status" value="1"/>
</dbReference>
<feature type="compositionally biased region" description="Basic and acidic residues" evidence="4">
    <location>
        <begin position="129"/>
        <end position="152"/>
    </location>
</feature>
<dbReference type="InterPro" id="IPR036770">
    <property type="entry name" value="Ankyrin_rpt-contain_sf"/>
</dbReference>
<dbReference type="GO" id="GO:0085020">
    <property type="term" value="P:protein K6-linked ubiquitination"/>
    <property type="evidence" value="ECO:0007669"/>
    <property type="project" value="TreeGrafter"/>
</dbReference>
<feature type="compositionally biased region" description="Basic and acidic residues" evidence="4">
    <location>
        <begin position="159"/>
        <end position="191"/>
    </location>
</feature>
<dbReference type="EMBL" id="JAKOGI010000573">
    <property type="protein sequence ID" value="KAJ8432921.1"/>
    <property type="molecule type" value="Genomic_DNA"/>
</dbReference>
<sequence>MFSLCFLNIAVDIRLHLAAWAGHANVVSCLCKHKADFGAAAMDDMAAIHFAAQKGHLEVVKTLVASGVSIKAANRKGMTALHYAVQGSQVELTKYLLKKGASLTTKTKAGKTPLDLATSEEIQSLLLEHEKAKQTEDLGSKEKAEDREKAKDAGSGAPSEDKAKGDGSLKEANEEIPKRKGDEGDARESPPKPKKSRVALGHLLASDDTQEDEEEEELGKLSSYLCNALCNSDLAPFRATTVVLSS</sequence>
<dbReference type="PROSITE" id="PS50297">
    <property type="entry name" value="ANK_REP_REGION"/>
    <property type="match status" value="2"/>
</dbReference>
<evidence type="ECO:0000256" key="2">
    <source>
        <dbReference type="ARBA" id="ARBA00023043"/>
    </source>
</evidence>
<dbReference type="SMART" id="SM00248">
    <property type="entry name" value="ANK"/>
    <property type="match status" value="3"/>
</dbReference>
<evidence type="ECO:0000256" key="1">
    <source>
        <dbReference type="ARBA" id="ARBA00022737"/>
    </source>
</evidence>
<evidence type="ECO:0000313" key="7">
    <source>
        <dbReference type="Proteomes" id="UP001153076"/>
    </source>
</evidence>
<feature type="repeat" description="ANK" evidence="3">
    <location>
        <begin position="76"/>
        <end position="108"/>
    </location>
</feature>
<gene>
    <name evidence="6" type="ORF">Cgig2_023051</name>
</gene>
<dbReference type="AlphaFoldDB" id="A0A9Q1JXX0"/>
<feature type="chain" id="PRO_5040330676" evidence="5">
    <location>
        <begin position="19"/>
        <end position="246"/>
    </location>
</feature>
<dbReference type="OrthoDB" id="539213at2759"/>
<dbReference type="Proteomes" id="UP001153076">
    <property type="component" value="Unassembled WGS sequence"/>
</dbReference>
<evidence type="ECO:0000256" key="3">
    <source>
        <dbReference type="PROSITE-ProRule" id="PRU00023"/>
    </source>
</evidence>
<dbReference type="SUPFAM" id="SSF48403">
    <property type="entry name" value="Ankyrin repeat"/>
    <property type="match status" value="1"/>
</dbReference>
<keyword evidence="2 3" id="KW-0040">ANK repeat</keyword>
<keyword evidence="1" id="KW-0677">Repeat</keyword>
<feature type="repeat" description="ANK" evidence="3">
    <location>
        <begin position="43"/>
        <end position="75"/>
    </location>
</feature>
<dbReference type="Pfam" id="PF12796">
    <property type="entry name" value="Ank_2"/>
    <property type="match status" value="1"/>
</dbReference>
<reference evidence="6" key="1">
    <citation type="submission" date="2022-04" db="EMBL/GenBank/DDBJ databases">
        <title>Carnegiea gigantea Genome sequencing and assembly v2.</title>
        <authorList>
            <person name="Copetti D."/>
            <person name="Sanderson M.J."/>
            <person name="Burquez A."/>
            <person name="Wojciechowski M.F."/>
        </authorList>
    </citation>
    <scope>NUCLEOTIDE SEQUENCE</scope>
    <source>
        <strain evidence="6">SGP5-SGP5p</strain>
        <tissue evidence="6">Aerial part</tissue>
    </source>
</reference>
<dbReference type="PANTHER" id="PTHR24171:SF8">
    <property type="entry name" value="BRCA1-ASSOCIATED RING DOMAIN PROTEIN 1"/>
    <property type="match status" value="1"/>
</dbReference>
<proteinExistence type="predicted"/>
<evidence type="ECO:0000256" key="5">
    <source>
        <dbReference type="SAM" id="SignalP"/>
    </source>
</evidence>
<dbReference type="InterPro" id="IPR002110">
    <property type="entry name" value="Ankyrin_rpt"/>
</dbReference>
<feature type="signal peptide" evidence="5">
    <location>
        <begin position="1"/>
        <end position="18"/>
    </location>
</feature>
<accession>A0A9Q1JXX0</accession>
<keyword evidence="5" id="KW-0732">Signal</keyword>
<dbReference type="Gene3D" id="1.25.40.20">
    <property type="entry name" value="Ankyrin repeat-containing domain"/>
    <property type="match status" value="1"/>
</dbReference>